<gene>
    <name evidence="2" type="primary">CUPA3_8</name>
    <name evidence="2" type="ORF">E2C01_007888</name>
</gene>
<dbReference type="EMBL" id="VSRR010000402">
    <property type="protein sequence ID" value="MPC15104.1"/>
    <property type="molecule type" value="Genomic_DNA"/>
</dbReference>
<reference evidence="2 3" key="1">
    <citation type="submission" date="2019-05" db="EMBL/GenBank/DDBJ databases">
        <title>Another draft genome of Portunus trituberculatus and its Hox gene families provides insights of decapod evolution.</title>
        <authorList>
            <person name="Jeong J.-H."/>
            <person name="Song I."/>
            <person name="Kim S."/>
            <person name="Choi T."/>
            <person name="Kim D."/>
            <person name="Ryu S."/>
            <person name="Kim W."/>
        </authorList>
    </citation>
    <scope>NUCLEOTIDE SEQUENCE [LARGE SCALE GENOMIC DNA]</scope>
    <source>
        <tissue evidence="2">Muscle</tissue>
    </source>
</reference>
<dbReference type="AlphaFoldDB" id="A0A5B7D2E8"/>
<organism evidence="2 3">
    <name type="scientific">Portunus trituberculatus</name>
    <name type="common">Swimming crab</name>
    <name type="synonym">Neptunus trituberculatus</name>
    <dbReference type="NCBI Taxonomy" id="210409"/>
    <lineage>
        <taxon>Eukaryota</taxon>
        <taxon>Metazoa</taxon>
        <taxon>Ecdysozoa</taxon>
        <taxon>Arthropoda</taxon>
        <taxon>Crustacea</taxon>
        <taxon>Multicrustacea</taxon>
        <taxon>Malacostraca</taxon>
        <taxon>Eumalacostraca</taxon>
        <taxon>Eucarida</taxon>
        <taxon>Decapoda</taxon>
        <taxon>Pleocyemata</taxon>
        <taxon>Brachyura</taxon>
        <taxon>Eubrachyura</taxon>
        <taxon>Portunoidea</taxon>
        <taxon>Portunidae</taxon>
        <taxon>Portuninae</taxon>
        <taxon>Portunus</taxon>
    </lineage>
</organism>
<proteinExistence type="predicted"/>
<dbReference type="OrthoDB" id="7327697at2759"/>
<evidence type="ECO:0000313" key="3">
    <source>
        <dbReference type="Proteomes" id="UP000324222"/>
    </source>
</evidence>
<keyword evidence="3" id="KW-1185">Reference proteome</keyword>
<dbReference type="Proteomes" id="UP000324222">
    <property type="component" value="Unassembled WGS sequence"/>
</dbReference>
<name>A0A5B7D2E8_PORTR</name>
<protein>
    <submittedName>
        <fullName evidence="2">Cuticle protein AM1199</fullName>
    </submittedName>
</protein>
<feature type="region of interest" description="Disordered" evidence="1">
    <location>
        <begin position="1"/>
        <end position="24"/>
    </location>
</feature>
<evidence type="ECO:0000256" key="1">
    <source>
        <dbReference type="SAM" id="MobiDB-lite"/>
    </source>
</evidence>
<evidence type="ECO:0000313" key="2">
    <source>
        <dbReference type="EMBL" id="MPC15104.1"/>
    </source>
</evidence>
<sequence>MPVHSQGLGTPCLSHAENAPSTPRISSKIDEYLSRLISPEGILEEVRFIADELGVRAESPLLPTPPPAPAHAVEQMRLAEEQRALEFTAQ</sequence>
<comment type="caution">
    <text evidence="2">The sequence shown here is derived from an EMBL/GenBank/DDBJ whole genome shotgun (WGS) entry which is preliminary data.</text>
</comment>
<accession>A0A5B7D2E8</accession>